<proteinExistence type="predicted"/>
<gene>
    <name evidence="1" type="ORF">ACOLOM_LOCUS13165</name>
</gene>
<dbReference type="EMBL" id="CAJVPT010058375">
    <property type="protein sequence ID" value="CAG8760251.1"/>
    <property type="molecule type" value="Genomic_DNA"/>
</dbReference>
<dbReference type="Proteomes" id="UP000789525">
    <property type="component" value="Unassembled WGS sequence"/>
</dbReference>
<evidence type="ECO:0000313" key="1">
    <source>
        <dbReference type="EMBL" id="CAG8760251.1"/>
    </source>
</evidence>
<organism evidence="1 2">
    <name type="scientific">Acaulospora colombiana</name>
    <dbReference type="NCBI Taxonomy" id="27376"/>
    <lineage>
        <taxon>Eukaryota</taxon>
        <taxon>Fungi</taxon>
        <taxon>Fungi incertae sedis</taxon>
        <taxon>Mucoromycota</taxon>
        <taxon>Glomeromycotina</taxon>
        <taxon>Glomeromycetes</taxon>
        <taxon>Diversisporales</taxon>
        <taxon>Acaulosporaceae</taxon>
        <taxon>Acaulospora</taxon>
    </lineage>
</organism>
<evidence type="ECO:0000313" key="2">
    <source>
        <dbReference type="Proteomes" id="UP000789525"/>
    </source>
</evidence>
<accession>A0ACA9QNZ2</accession>
<feature type="non-terminal residue" evidence="1">
    <location>
        <position position="47"/>
    </location>
</feature>
<comment type="caution">
    <text evidence="1">The sequence shown here is derived from an EMBL/GenBank/DDBJ whole genome shotgun (WGS) entry which is preliminary data.</text>
</comment>
<keyword evidence="2" id="KW-1185">Reference proteome</keyword>
<sequence>MSVFTRMREQYCTRATARSLPTPESSDHPETPESVSTIEQQTSQQIT</sequence>
<name>A0ACA9QNZ2_9GLOM</name>
<reference evidence="1" key="1">
    <citation type="submission" date="2021-06" db="EMBL/GenBank/DDBJ databases">
        <authorList>
            <person name="Kallberg Y."/>
            <person name="Tangrot J."/>
            <person name="Rosling A."/>
        </authorList>
    </citation>
    <scope>NUCLEOTIDE SEQUENCE</scope>
    <source>
        <strain evidence="1">CL356</strain>
    </source>
</reference>
<protein>
    <submittedName>
        <fullName evidence="1">1992_t:CDS:1</fullName>
    </submittedName>
</protein>